<gene>
    <name evidence="13" type="primary">accD</name>
    <name evidence="15" type="ORF">J2Z42_002546</name>
</gene>
<dbReference type="InterPro" id="IPR000438">
    <property type="entry name" value="Acetyl_CoA_COase_Trfase_b_su"/>
</dbReference>
<evidence type="ECO:0000256" key="10">
    <source>
        <dbReference type="ARBA" id="ARBA00023098"/>
    </source>
</evidence>
<feature type="binding site" evidence="13">
    <location>
        <position position="40"/>
    </location>
    <ligand>
        <name>Zn(2+)</name>
        <dbReference type="ChEBI" id="CHEBI:29105"/>
    </ligand>
</feature>
<keyword evidence="5 13" id="KW-0547">Nucleotide-binding</keyword>
<dbReference type="InterPro" id="IPR034733">
    <property type="entry name" value="AcCoA_carboxyl_beta"/>
</dbReference>
<evidence type="ECO:0000256" key="6">
    <source>
        <dbReference type="ARBA" id="ARBA00022771"/>
    </source>
</evidence>
<keyword evidence="15" id="KW-0436">Ligase</keyword>
<evidence type="ECO:0000313" key="15">
    <source>
        <dbReference type="EMBL" id="MBP2033839.1"/>
    </source>
</evidence>
<evidence type="ECO:0000256" key="12">
    <source>
        <dbReference type="ARBA" id="ARBA00025280"/>
    </source>
</evidence>
<keyword evidence="2 13" id="KW-0444">Lipid biosynthesis</keyword>
<evidence type="ECO:0000256" key="2">
    <source>
        <dbReference type="ARBA" id="ARBA00022516"/>
    </source>
</evidence>
<evidence type="ECO:0000256" key="9">
    <source>
        <dbReference type="ARBA" id="ARBA00022840"/>
    </source>
</evidence>
<keyword evidence="3 13" id="KW-0808">Transferase</keyword>
<evidence type="ECO:0000259" key="14">
    <source>
        <dbReference type="PROSITE" id="PS50980"/>
    </source>
</evidence>
<dbReference type="GO" id="GO:0003989">
    <property type="term" value="F:acetyl-CoA carboxylase activity"/>
    <property type="evidence" value="ECO:0007669"/>
    <property type="project" value="UniProtKB-EC"/>
</dbReference>
<reference evidence="15 16" key="1">
    <citation type="submission" date="2021-03" db="EMBL/GenBank/DDBJ databases">
        <title>Genomic Encyclopedia of Type Strains, Phase IV (KMG-IV): sequencing the most valuable type-strain genomes for metagenomic binning, comparative biology and taxonomic classification.</title>
        <authorList>
            <person name="Goeker M."/>
        </authorList>
    </citation>
    <scope>NUCLEOTIDE SEQUENCE [LARGE SCALE GENOMIC DNA]</scope>
    <source>
        <strain evidence="15 16">DSM 28783</strain>
    </source>
</reference>
<dbReference type="PROSITE" id="PS50980">
    <property type="entry name" value="COA_CT_NTER"/>
    <property type="match status" value="1"/>
</dbReference>
<keyword evidence="6 13" id="KW-0863">Zinc-finger</keyword>
<organism evidence="15 16">
    <name type="scientific">Clostridium algifaecis</name>
    <dbReference type="NCBI Taxonomy" id="1472040"/>
    <lineage>
        <taxon>Bacteria</taxon>
        <taxon>Bacillati</taxon>
        <taxon>Bacillota</taxon>
        <taxon>Clostridia</taxon>
        <taxon>Eubacteriales</taxon>
        <taxon>Clostridiaceae</taxon>
        <taxon>Clostridium</taxon>
    </lineage>
</organism>
<comment type="pathway">
    <text evidence="13">Lipid metabolism; malonyl-CoA biosynthesis; malonyl-CoA from acetyl-CoA: step 1/1.</text>
</comment>
<feature type="binding site" evidence="13">
    <location>
        <position position="43"/>
    </location>
    <ligand>
        <name>Zn(2+)</name>
        <dbReference type="ChEBI" id="CHEBI:29105"/>
    </ligand>
</feature>
<dbReference type="PANTHER" id="PTHR42995:SF5">
    <property type="entry name" value="ACETYL-COENZYME A CARBOXYLASE CARBOXYL TRANSFERASE SUBUNIT BETA, CHLOROPLASTIC"/>
    <property type="match status" value="1"/>
</dbReference>
<feature type="zinc finger region" description="C4-type" evidence="13">
    <location>
        <begin position="40"/>
        <end position="62"/>
    </location>
</feature>
<dbReference type="SUPFAM" id="SSF52096">
    <property type="entry name" value="ClpP/crotonase"/>
    <property type="match status" value="1"/>
</dbReference>
<dbReference type="EMBL" id="JAGGLM010000023">
    <property type="protein sequence ID" value="MBP2033839.1"/>
    <property type="molecule type" value="Genomic_DNA"/>
</dbReference>
<dbReference type="Pfam" id="PF01039">
    <property type="entry name" value="Carboxyl_trans"/>
    <property type="match status" value="1"/>
</dbReference>
<comment type="function">
    <text evidence="12 13">Component of the acetyl coenzyme A carboxylase (ACC) complex. Biotin carboxylase (BC) catalyzes the carboxylation of biotin on its carrier protein (BCCP) and then the CO(2) group is transferred by the transcarboxylase to acetyl-CoA to form malonyl-CoA.</text>
</comment>
<keyword evidence="16" id="KW-1185">Reference proteome</keyword>
<name>A0ABS4KUV7_9CLOT</name>
<dbReference type="InterPro" id="IPR041010">
    <property type="entry name" value="Znf-ACC"/>
</dbReference>
<feature type="domain" description="CoA carboxyltransferase N-terminal" evidence="14">
    <location>
        <begin position="36"/>
        <end position="291"/>
    </location>
</feature>
<keyword evidence="13" id="KW-0963">Cytoplasm</keyword>
<accession>A0ABS4KUV7</accession>
<keyword evidence="10 13" id="KW-0443">Lipid metabolism</keyword>
<dbReference type="InterPro" id="IPR029045">
    <property type="entry name" value="ClpP/crotonase-like_dom_sf"/>
</dbReference>
<protein>
    <recommendedName>
        <fullName evidence="13">Acetyl-coenzyme A carboxylase carboxyl transferase subunit beta</fullName>
        <shortName evidence="13">ACCase subunit beta</shortName>
        <shortName evidence="13">Acetyl-CoA carboxylase carboxyltransferase subunit beta</shortName>
        <ecNumber evidence="13">2.1.3.15</ecNumber>
    </recommendedName>
</protein>
<dbReference type="HAMAP" id="MF_01395">
    <property type="entry name" value="AcetylCoA_CT_beta"/>
    <property type="match status" value="1"/>
</dbReference>
<keyword evidence="9 13" id="KW-0067">ATP-binding</keyword>
<dbReference type="EC" id="2.1.3.15" evidence="13"/>
<keyword evidence="11 13" id="KW-0275">Fatty acid biosynthesis</keyword>
<evidence type="ECO:0000313" key="16">
    <source>
        <dbReference type="Proteomes" id="UP001519307"/>
    </source>
</evidence>
<evidence type="ECO:0000256" key="1">
    <source>
        <dbReference type="ARBA" id="ARBA00004496"/>
    </source>
</evidence>
<proteinExistence type="inferred from homology"/>
<evidence type="ECO:0000256" key="11">
    <source>
        <dbReference type="ARBA" id="ARBA00023160"/>
    </source>
</evidence>
<feature type="binding site" evidence="13">
    <location>
        <position position="59"/>
    </location>
    <ligand>
        <name>Zn(2+)</name>
        <dbReference type="ChEBI" id="CHEBI:29105"/>
    </ligand>
</feature>
<evidence type="ECO:0000256" key="8">
    <source>
        <dbReference type="ARBA" id="ARBA00022833"/>
    </source>
</evidence>
<evidence type="ECO:0000256" key="5">
    <source>
        <dbReference type="ARBA" id="ARBA00022741"/>
    </source>
</evidence>
<comment type="catalytic activity">
    <reaction evidence="13">
        <text>N(6)-carboxybiotinyl-L-lysyl-[protein] + acetyl-CoA = N(6)-biotinyl-L-lysyl-[protein] + malonyl-CoA</text>
        <dbReference type="Rhea" id="RHEA:54728"/>
        <dbReference type="Rhea" id="RHEA-COMP:10505"/>
        <dbReference type="Rhea" id="RHEA-COMP:10506"/>
        <dbReference type="ChEBI" id="CHEBI:57288"/>
        <dbReference type="ChEBI" id="CHEBI:57384"/>
        <dbReference type="ChEBI" id="CHEBI:83144"/>
        <dbReference type="ChEBI" id="CHEBI:83145"/>
        <dbReference type="EC" id="2.1.3.15"/>
    </reaction>
</comment>
<dbReference type="PRINTS" id="PR01070">
    <property type="entry name" value="ACCCTRFRASEB"/>
</dbReference>
<dbReference type="Proteomes" id="UP001519307">
    <property type="component" value="Unassembled WGS sequence"/>
</dbReference>
<comment type="caution">
    <text evidence="15">The sequence shown here is derived from an EMBL/GenBank/DDBJ whole genome shotgun (WGS) entry which is preliminary data.</text>
</comment>
<dbReference type="PANTHER" id="PTHR42995">
    <property type="entry name" value="ACETYL-COENZYME A CARBOXYLASE CARBOXYL TRANSFERASE SUBUNIT BETA, CHLOROPLASTIC"/>
    <property type="match status" value="1"/>
</dbReference>
<keyword evidence="7 13" id="KW-0276">Fatty acid metabolism</keyword>
<sequence length="291" mass="32547">MLNKFFKRTKYITVSQKSLRDASEDSEVKPYIPNGMWVKCSKCKRVLYKSDVDRNNKVCQYCGHHFRMSAKERIKLIMDADSFEEFDVNMESANPIGFDGYEKKLKNMIEKSGIKEAVITGKGTIGKMKAVACFMDSNFMMGSMGSVVGEKITRAVEKAIELKLPLIIFTTSGGARMQEGIFSLMQMAKISAALNRLRNEGLLYVTVLTDPTTGGVTASFAMLGDIILAEPDALVGFAGKRVIEQTIRQKLPEGFQSAEFLLEHGFIDSIVSRNDLKSTLKKILVIHDRNR</sequence>
<dbReference type="GO" id="GO:0016740">
    <property type="term" value="F:transferase activity"/>
    <property type="evidence" value="ECO:0007669"/>
    <property type="project" value="UniProtKB-KW"/>
</dbReference>
<dbReference type="RefSeq" id="WP_209703093.1">
    <property type="nucleotide sequence ID" value="NZ_JAGGLM010000023.1"/>
</dbReference>
<comment type="similarity">
    <text evidence="13">Belongs to the AccD/PCCB family.</text>
</comment>
<keyword evidence="4 13" id="KW-0479">Metal-binding</keyword>
<dbReference type="Gene3D" id="3.90.226.10">
    <property type="entry name" value="2-enoyl-CoA Hydratase, Chain A, domain 1"/>
    <property type="match status" value="1"/>
</dbReference>
<comment type="cofactor">
    <cofactor evidence="13">
        <name>Zn(2+)</name>
        <dbReference type="ChEBI" id="CHEBI:29105"/>
    </cofactor>
    <text evidence="13">Binds 1 zinc ion per subunit.</text>
</comment>
<dbReference type="InterPro" id="IPR011762">
    <property type="entry name" value="COA_CT_N"/>
</dbReference>
<feature type="binding site" evidence="13">
    <location>
        <position position="62"/>
    </location>
    <ligand>
        <name>Zn(2+)</name>
        <dbReference type="ChEBI" id="CHEBI:29105"/>
    </ligand>
</feature>
<comment type="subcellular location">
    <subcellularLocation>
        <location evidence="1 13">Cytoplasm</location>
    </subcellularLocation>
</comment>
<evidence type="ECO:0000256" key="3">
    <source>
        <dbReference type="ARBA" id="ARBA00022679"/>
    </source>
</evidence>
<keyword evidence="8 13" id="KW-0862">Zinc</keyword>
<evidence type="ECO:0000256" key="13">
    <source>
        <dbReference type="HAMAP-Rule" id="MF_01395"/>
    </source>
</evidence>
<evidence type="ECO:0000256" key="4">
    <source>
        <dbReference type="ARBA" id="ARBA00022723"/>
    </source>
</evidence>
<comment type="subunit">
    <text evidence="13">Acetyl-CoA carboxylase is a heterohexamer composed of biotin carboxyl carrier protein (AccB), biotin carboxylase (AccC) and two subunits each of ACCase subunit alpha (AccA) and ACCase subunit beta (AccD).</text>
</comment>
<dbReference type="NCBIfam" id="TIGR00515">
    <property type="entry name" value="accD"/>
    <property type="match status" value="1"/>
</dbReference>
<dbReference type="Pfam" id="PF17848">
    <property type="entry name" value="Zn_ribbon_ACC"/>
    <property type="match status" value="1"/>
</dbReference>
<evidence type="ECO:0000256" key="7">
    <source>
        <dbReference type="ARBA" id="ARBA00022832"/>
    </source>
</evidence>